<evidence type="ECO:0000256" key="13">
    <source>
        <dbReference type="PROSITE-ProRule" id="PRU00023"/>
    </source>
</evidence>
<dbReference type="PIRSF" id="PIRSF038148">
    <property type="entry name" value="Arginine_N-mtfrase-2"/>
    <property type="match status" value="1"/>
</dbReference>
<evidence type="ECO:0000256" key="11">
    <source>
        <dbReference type="ARBA" id="ARBA00031001"/>
    </source>
</evidence>
<feature type="domain" description="RMT2" evidence="15">
    <location>
        <begin position="137"/>
        <end position="356"/>
    </location>
</feature>
<dbReference type="GO" id="GO:0032259">
    <property type="term" value="P:methylation"/>
    <property type="evidence" value="ECO:0007669"/>
    <property type="project" value="UniProtKB-KW"/>
</dbReference>
<evidence type="ECO:0000256" key="5">
    <source>
        <dbReference type="ARBA" id="ARBA00018778"/>
    </source>
</evidence>
<dbReference type="STRING" id="1890364.A0A2P6NUE2"/>
<dbReference type="GO" id="GO:0005634">
    <property type="term" value="C:nucleus"/>
    <property type="evidence" value="ECO:0007669"/>
    <property type="project" value="UniProtKB-SubCell"/>
</dbReference>
<organism evidence="16 17">
    <name type="scientific">Planoprotostelium fungivorum</name>
    <dbReference type="NCBI Taxonomy" id="1890364"/>
    <lineage>
        <taxon>Eukaryota</taxon>
        <taxon>Amoebozoa</taxon>
        <taxon>Evosea</taxon>
        <taxon>Variosea</taxon>
        <taxon>Cavosteliida</taxon>
        <taxon>Cavosteliaceae</taxon>
        <taxon>Planoprotostelium</taxon>
    </lineage>
</organism>
<dbReference type="OrthoDB" id="19014at2759"/>
<name>A0A2P6NUE2_9EUKA</name>
<dbReference type="SUPFAM" id="SSF48403">
    <property type="entry name" value="Ankyrin repeat"/>
    <property type="match status" value="1"/>
</dbReference>
<evidence type="ECO:0000256" key="7">
    <source>
        <dbReference type="ARBA" id="ARBA00022603"/>
    </source>
</evidence>
<dbReference type="PROSITE" id="PS50088">
    <property type="entry name" value="ANK_REPEAT"/>
    <property type="match status" value="1"/>
</dbReference>
<evidence type="ECO:0000256" key="9">
    <source>
        <dbReference type="ARBA" id="ARBA00022691"/>
    </source>
</evidence>
<keyword evidence="13" id="KW-0040">ANK repeat</keyword>
<dbReference type="GO" id="GO:0016274">
    <property type="term" value="F:protein-arginine N-methyltransferase activity"/>
    <property type="evidence" value="ECO:0007669"/>
    <property type="project" value="InterPro"/>
</dbReference>
<evidence type="ECO:0000256" key="4">
    <source>
        <dbReference type="ARBA" id="ARBA00011245"/>
    </source>
</evidence>
<evidence type="ECO:0000256" key="10">
    <source>
        <dbReference type="ARBA" id="ARBA00023242"/>
    </source>
</evidence>
<dbReference type="GO" id="GO:0005737">
    <property type="term" value="C:cytoplasm"/>
    <property type="evidence" value="ECO:0007669"/>
    <property type="project" value="UniProtKB-SubCell"/>
</dbReference>
<reference evidence="16 17" key="1">
    <citation type="journal article" date="2018" name="Genome Biol. Evol.">
        <title>Multiple Roots of Fruiting Body Formation in Amoebozoa.</title>
        <authorList>
            <person name="Hillmann F."/>
            <person name="Forbes G."/>
            <person name="Novohradska S."/>
            <person name="Ferling I."/>
            <person name="Riege K."/>
            <person name="Groth M."/>
            <person name="Westermann M."/>
            <person name="Marz M."/>
            <person name="Spaller T."/>
            <person name="Winckler T."/>
            <person name="Schaap P."/>
            <person name="Glockner G."/>
        </authorList>
    </citation>
    <scope>NUCLEOTIDE SEQUENCE [LARGE SCALE GENOMIC DNA]</scope>
    <source>
        <strain evidence="16 17">Jena</strain>
    </source>
</reference>
<evidence type="ECO:0000313" key="17">
    <source>
        <dbReference type="Proteomes" id="UP000241769"/>
    </source>
</evidence>
<gene>
    <name evidence="16" type="ORF">PROFUN_00767</name>
</gene>
<proteinExistence type="predicted"/>
<dbReference type="PROSITE" id="PS51559">
    <property type="entry name" value="SAM_RMT2"/>
    <property type="match status" value="1"/>
</dbReference>
<dbReference type="AlphaFoldDB" id="A0A2P6NUE2"/>
<evidence type="ECO:0000259" key="15">
    <source>
        <dbReference type="PROSITE" id="PS51559"/>
    </source>
</evidence>
<keyword evidence="9" id="KW-0949">S-adenosyl-L-methionine</keyword>
<dbReference type="SUPFAM" id="SSF53335">
    <property type="entry name" value="S-adenosyl-L-methionine-dependent methyltransferases"/>
    <property type="match status" value="1"/>
</dbReference>
<accession>A0A2P6NUE2</accession>
<dbReference type="InterPro" id="IPR002110">
    <property type="entry name" value="Ankyrin_rpt"/>
</dbReference>
<protein>
    <recommendedName>
        <fullName evidence="5">Protein arginine N-methyltransferase 2</fullName>
    </recommendedName>
    <alternativeName>
        <fullName evidence="11">Protein-arginine N5-methyltransferase</fullName>
    </alternativeName>
    <alternativeName>
        <fullName evidence="12">Type IV protein arginine N-methyltransferase</fullName>
    </alternativeName>
</protein>
<feature type="region of interest" description="Disordered" evidence="14">
    <location>
        <begin position="113"/>
        <end position="143"/>
    </location>
</feature>
<comment type="caution">
    <text evidence="16">The sequence shown here is derived from an EMBL/GenBank/DDBJ whole genome shotgun (WGS) entry which is preliminary data.</text>
</comment>
<feature type="compositionally biased region" description="Basic and acidic residues" evidence="14">
    <location>
        <begin position="13"/>
        <end position="27"/>
    </location>
</feature>
<dbReference type="Proteomes" id="UP000241769">
    <property type="component" value="Unassembled WGS sequence"/>
</dbReference>
<feature type="region of interest" description="Disordered" evidence="14">
    <location>
        <begin position="1"/>
        <end position="28"/>
    </location>
</feature>
<keyword evidence="8 16" id="KW-0808">Transferase</keyword>
<dbReference type="InterPro" id="IPR029063">
    <property type="entry name" value="SAM-dependent_MTases_sf"/>
</dbReference>
<evidence type="ECO:0000256" key="6">
    <source>
        <dbReference type="ARBA" id="ARBA00022490"/>
    </source>
</evidence>
<comment type="function">
    <text evidence="1">S-adenosyl-L-methionine-dependent protein-arginine N-methyltransferase that methylates the delta-nitrogen atom of arginine residues to form N5-methylarginine (type IV) in target proteins. Monomethylates ribosomal protein L12.</text>
</comment>
<dbReference type="InParanoid" id="A0A2P6NUE2"/>
<dbReference type="FunFam" id="3.40.50.150:FF:000135">
    <property type="entry name" value="Arginine N-methyltransferase 2"/>
    <property type="match status" value="1"/>
</dbReference>
<evidence type="ECO:0000256" key="12">
    <source>
        <dbReference type="ARBA" id="ARBA00031724"/>
    </source>
</evidence>
<dbReference type="Gene3D" id="1.25.40.20">
    <property type="entry name" value="Ankyrin repeat-containing domain"/>
    <property type="match status" value="1"/>
</dbReference>
<comment type="subcellular location">
    <subcellularLocation>
        <location evidence="3">Cytoplasm</location>
    </subcellularLocation>
    <subcellularLocation>
        <location evidence="2">Nucleus</location>
    </subcellularLocation>
</comment>
<evidence type="ECO:0000256" key="8">
    <source>
        <dbReference type="ARBA" id="ARBA00022679"/>
    </source>
</evidence>
<evidence type="ECO:0000256" key="2">
    <source>
        <dbReference type="ARBA" id="ARBA00004123"/>
    </source>
</evidence>
<evidence type="ECO:0000256" key="3">
    <source>
        <dbReference type="ARBA" id="ARBA00004496"/>
    </source>
</evidence>
<sequence length="356" mass="40598">MNEGDNSASKEAPANKEESAVPTRTEEEVNLCKQMMEAASAGDNATVELLLKKGADVHYRDDKAGGHLEVVQNLILSGHPWNEVDNEAKSAGEYAEENGQDDVYNFLLEEEEEIEEKKEGGEEEKEEEAVQEPREKKKKVAPNQDYLDQKLHYSEDKLLDEEDNAVMMSWEGPLMEKHAELMCTREGMHVMNVGFGLGLVDEALQKYKPASHTIVEAHPDVYARMLELGWDKRPGVKILFGRWQDVVLQMETYDGIFFDTFGEFWKDLRQFCELVPSILNPGGVYSFFNGLGGSNPFFHAVYCRIAEMEMLQMGLETTYIKVEMEEPTDKAWDGVARKYFTLNHYNLPMCRLIDDV</sequence>
<dbReference type="Pfam" id="PF00023">
    <property type="entry name" value="Ank"/>
    <property type="match status" value="1"/>
</dbReference>
<dbReference type="InterPro" id="IPR051038">
    <property type="entry name" value="RMT2/GAMT_Mtase"/>
</dbReference>
<keyword evidence="6" id="KW-0963">Cytoplasm</keyword>
<evidence type="ECO:0000256" key="1">
    <source>
        <dbReference type="ARBA" id="ARBA00002207"/>
    </source>
</evidence>
<dbReference type="InterPro" id="IPR017408">
    <property type="entry name" value="Arginine_N-MeTrfase_2"/>
</dbReference>
<dbReference type="PANTHER" id="PTHR32379">
    <property type="entry name" value="GUANIDINOACETATE N-METHYLTRANSFERASE"/>
    <property type="match status" value="1"/>
</dbReference>
<feature type="repeat" description="ANK" evidence="13">
    <location>
        <begin position="35"/>
        <end position="62"/>
    </location>
</feature>
<dbReference type="InterPro" id="IPR026480">
    <property type="entry name" value="RMT2_dom"/>
</dbReference>
<dbReference type="InterPro" id="IPR036770">
    <property type="entry name" value="Ankyrin_rpt-contain_sf"/>
</dbReference>
<feature type="compositionally biased region" description="Acidic residues" evidence="14">
    <location>
        <begin position="121"/>
        <end position="130"/>
    </location>
</feature>
<keyword evidence="7 16" id="KW-0489">Methyltransferase</keyword>
<dbReference type="EMBL" id="MDYQ01000020">
    <property type="protein sequence ID" value="PRP87556.1"/>
    <property type="molecule type" value="Genomic_DNA"/>
</dbReference>
<evidence type="ECO:0000313" key="16">
    <source>
        <dbReference type="EMBL" id="PRP87556.1"/>
    </source>
</evidence>
<evidence type="ECO:0000256" key="14">
    <source>
        <dbReference type="SAM" id="MobiDB-lite"/>
    </source>
</evidence>
<dbReference type="PANTHER" id="PTHR32379:SF1">
    <property type="entry name" value="GUANIDINOACETATE N-METHYLTRANSFERASE"/>
    <property type="match status" value="1"/>
</dbReference>
<keyword evidence="10" id="KW-0539">Nucleus</keyword>
<dbReference type="Gene3D" id="3.40.50.150">
    <property type="entry name" value="Vaccinia Virus protein VP39"/>
    <property type="match status" value="1"/>
</dbReference>
<keyword evidence="17" id="KW-1185">Reference proteome</keyword>
<comment type="subunit">
    <text evidence="4">Monomer.</text>
</comment>